<keyword evidence="2" id="KW-1185">Reference proteome</keyword>
<evidence type="ECO:0000313" key="1">
    <source>
        <dbReference type="EMBL" id="GME26082.1"/>
    </source>
</evidence>
<dbReference type="Proteomes" id="UP001165186">
    <property type="component" value="Unassembled WGS sequence"/>
</dbReference>
<dbReference type="EMBL" id="BSXG01000025">
    <property type="protein sequence ID" value="GME26082.1"/>
    <property type="molecule type" value="Genomic_DNA"/>
</dbReference>
<name>A0ACB5S035_9PEZI</name>
<accession>A0ACB5S035</accession>
<gene>
    <name evidence="1" type="primary">g8326</name>
    <name evidence="1" type="ORF">NpPPO83_00008326</name>
</gene>
<organism evidence="1 2">
    <name type="scientific">Neofusicoccum parvum</name>
    <dbReference type="NCBI Taxonomy" id="310453"/>
    <lineage>
        <taxon>Eukaryota</taxon>
        <taxon>Fungi</taxon>
        <taxon>Dikarya</taxon>
        <taxon>Ascomycota</taxon>
        <taxon>Pezizomycotina</taxon>
        <taxon>Dothideomycetes</taxon>
        <taxon>Dothideomycetes incertae sedis</taxon>
        <taxon>Botryosphaeriales</taxon>
        <taxon>Botryosphaeriaceae</taxon>
        <taxon>Neofusicoccum</taxon>
    </lineage>
</organism>
<sequence>MKFSFVLPALLATALAGPLTAHTKRDAAAVSAAIGTIETRLTTFNNTLNTFGASPSLLNALSVQTASNNVQTALTDATAAANSSAPFDDAGSAQVAQDILELQPQINSVLDNVVAKKPAFDSVQNGALNGLVSQSLQDQKSGAAAFGDAVTAKLTPTYAAQAPAINQAIQAKFDEAIAAYA</sequence>
<protein>
    <submittedName>
        <fullName evidence="1">Uncharacterized protein</fullName>
    </submittedName>
</protein>
<reference evidence="1" key="1">
    <citation type="submission" date="2024-09" db="EMBL/GenBank/DDBJ databases">
        <title>Draft Genome Sequences of Neofusicoccum parvum.</title>
        <authorList>
            <person name="Ashida A."/>
            <person name="Camagna M."/>
            <person name="Tanaka A."/>
            <person name="Takemoto D."/>
        </authorList>
    </citation>
    <scope>NUCLEOTIDE SEQUENCE</scope>
    <source>
        <strain evidence="1">PPO83</strain>
    </source>
</reference>
<proteinExistence type="predicted"/>
<evidence type="ECO:0000313" key="2">
    <source>
        <dbReference type="Proteomes" id="UP001165186"/>
    </source>
</evidence>
<comment type="caution">
    <text evidence="1">The sequence shown here is derived from an EMBL/GenBank/DDBJ whole genome shotgun (WGS) entry which is preliminary data.</text>
</comment>